<feature type="transmembrane region" description="Helical" evidence="1">
    <location>
        <begin position="31"/>
        <end position="51"/>
    </location>
</feature>
<dbReference type="RefSeq" id="WP_184856442.1">
    <property type="nucleotide sequence ID" value="NZ_JACHLK010000002.1"/>
</dbReference>
<evidence type="ECO:0000313" key="4">
    <source>
        <dbReference type="Proteomes" id="UP000575083"/>
    </source>
</evidence>
<keyword evidence="1" id="KW-0472">Membrane</keyword>
<dbReference type="InterPro" id="IPR003675">
    <property type="entry name" value="Rce1/LyrA-like_dom"/>
</dbReference>
<keyword evidence="1" id="KW-1133">Transmembrane helix</keyword>
<evidence type="ECO:0000313" key="3">
    <source>
        <dbReference type="EMBL" id="MBB6559051.1"/>
    </source>
</evidence>
<feature type="transmembrane region" description="Helical" evidence="1">
    <location>
        <begin position="202"/>
        <end position="221"/>
    </location>
</feature>
<dbReference type="GO" id="GO:0004175">
    <property type="term" value="F:endopeptidase activity"/>
    <property type="evidence" value="ECO:0007669"/>
    <property type="project" value="UniProtKB-ARBA"/>
</dbReference>
<name>A0A7X0U8E1_9BURK</name>
<comment type="caution">
    <text evidence="3">The sequence shown here is derived from an EMBL/GenBank/DDBJ whole genome shotgun (WGS) entry which is preliminary data.</text>
</comment>
<keyword evidence="4" id="KW-1185">Reference proteome</keyword>
<feature type="transmembrane region" description="Helical" evidence="1">
    <location>
        <begin position="228"/>
        <end position="251"/>
    </location>
</feature>
<dbReference type="Pfam" id="PF02517">
    <property type="entry name" value="Rce1-like"/>
    <property type="match status" value="1"/>
</dbReference>
<feature type="transmembrane region" description="Helical" evidence="1">
    <location>
        <begin position="139"/>
        <end position="166"/>
    </location>
</feature>
<gene>
    <name evidence="3" type="ORF">HNP48_001715</name>
</gene>
<protein>
    <submittedName>
        <fullName evidence="3">Membrane protease YdiL (CAAX protease family)</fullName>
    </submittedName>
</protein>
<dbReference type="AlphaFoldDB" id="A0A7X0U8E1"/>
<dbReference type="GO" id="GO:0006508">
    <property type="term" value="P:proteolysis"/>
    <property type="evidence" value="ECO:0007669"/>
    <property type="project" value="UniProtKB-KW"/>
</dbReference>
<reference evidence="3 4" key="1">
    <citation type="submission" date="2020-08" db="EMBL/GenBank/DDBJ databases">
        <title>Functional genomics of gut bacteria from endangered species of beetles.</title>
        <authorList>
            <person name="Carlos-Shanley C."/>
        </authorList>
    </citation>
    <scope>NUCLEOTIDE SEQUENCE [LARGE SCALE GENOMIC DNA]</scope>
    <source>
        <strain evidence="3 4">S00198</strain>
    </source>
</reference>
<keyword evidence="1" id="KW-0812">Transmembrane</keyword>
<sequence>MTPDPTHPPPGTDFPFYSGQPVALGARQWSIVLLVAMAAYGALHVPAVAAMRVSGGWAALVPALAFPALPLLALRAVAGPQWQQLFRRMGWRDVRLAVGLVLLNIVVTVAVALVVSKFFGAVPNPVVKALAAMGTAEKIVFIACTIPHLIGEEILTVLPFLALLTWLAGPLGWPRRRAIVGAWGVSALLFGALHLPTYGWNIAQSLVVISVSRMVLWIAYLRTRNLSVASLAHIANDWLLLGVAFLLGALIS</sequence>
<evidence type="ECO:0000256" key="1">
    <source>
        <dbReference type="SAM" id="Phobius"/>
    </source>
</evidence>
<dbReference type="EMBL" id="JACHLK010000002">
    <property type="protein sequence ID" value="MBB6559051.1"/>
    <property type="molecule type" value="Genomic_DNA"/>
</dbReference>
<keyword evidence="3" id="KW-0645">Protease</keyword>
<organism evidence="3 4">
    <name type="scientific">Acidovorax soli</name>
    <dbReference type="NCBI Taxonomy" id="592050"/>
    <lineage>
        <taxon>Bacteria</taxon>
        <taxon>Pseudomonadati</taxon>
        <taxon>Pseudomonadota</taxon>
        <taxon>Betaproteobacteria</taxon>
        <taxon>Burkholderiales</taxon>
        <taxon>Comamonadaceae</taxon>
        <taxon>Acidovorax</taxon>
    </lineage>
</organism>
<keyword evidence="3" id="KW-0378">Hydrolase</keyword>
<dbReference type="Proteomes" id="UP000575083">
    <property type="component" value="Unassembled WGS sequence"/>
</dbReference>
<feature type="transmembrane region" description="Helical" evidence="1">
    <location>
        <begin position="97"/>
        <end position="119"/>
    </location>
</feature>
<feature type="transmembrane region" description="Helical" evidence="1">
    <location>
        <begin position="57"/>
        <end position="77"/>
    </location>
</feature>
<evidence type="ECO:0000259" key="2">
    <source>
        <dbReference type="Pfam" id="PF02517"/>
    </source>
</evidence>
<feature type="transmembrane region" description="Helical" evidence="1">
    <location>
        <begin position="178"/>
        <end position="196"/>
    </location>
</feature>
<proteinExistence type="predicted"/>
<feature type="domain" description="CAAX prenyl protease 2/Lysostaphin resistance protein A-like" evidence="2">
    <location>
        <begin position="140"/>
        <end position="239"/>
    </location>
</feature>
<dbReference type="GO" id="GO:0080120">
    <property type="term" value="P:CAAX-box protein maturation"/>
    <property type="evidence" value="ECO:0007669"/>
    <property type="project" value="UniProtKB-ARBA"/>
</dbReference>
<accession>A0A7X0U8E1</accession>